<organism evidence="2 3">
    <name type="scientific">Pleurodeles waltl</name>
    <name type="common">Iberian ribbed newt</name>
    <dbReference type="NCBI Taxonomy" id="8319"/>
    <lineage>
        <taxon>Eukaryota</taxon>
        <taxon>Metazoa</taxon>
        <taxon>Chordata</taxon>
        <taxon>Craniata</taxon>
        <taxon>Vertebrata</taxon>
        <taxon>Euteleostomi</taxon>
        <taxon>Amphibia</taxon>
        <taxon>Batrachia</taxon>
        <taxon>Caudata</taxon>
        <taxon>Salamandroidea</taxon>
        <taxon>Salamandridae</taxon>
        <taxon>Pleurodelinae</taxon>
        <taxon>Pleurodeles</taxon>
    </lineage>
</organism>
<reference evidence="2" key="1">
    <citation type="journal article" date="2022" name="bioRxiv">
        <title>Sequencing and chromosome-scale assembly of the giantPleurodeles waltlgenome.</title>
        <authorList>
            <person name="Brown T."/>
            <person name="Elewa A."/>
            <person name="Iarovenko S."/>
            <person name="Subramanian E."/>
            <person name="Araus A.J."/>
            <person name="Petzold A."/>
            <person name="Susuki M."/>
            <person name="Suzuki K.-i.T."/>
            <person name="Hayashi T."/>
            <person name="Toyoda A."/>
            <person name="Oliveira C."/>
            <person name="Osipova E."/>
            <person name="Leigh N.D."/>
            <person name="Simon A."/>
            <person name="Yun M.H."/>
        </authorList>
    </citation>
    <scope>NUCLEOTIDE SEQUENCE</scope>
    <source>
        <strain evidence="2">20211129_DDA</strain>
        <tissue evidence="2">Liver</tissue>
    </source>
</reference>
<feature type="compositionally biased region" description="Low complexity" evidence="1">
    <location>
        <begin position="1"/>
        <end position="13"/>
    </location>
</feature>
<dbReference type="EMBL" id="JANPWB010000013">
    <property type="protein sequence ID" value="KAJ1109754.1"/>
    <property type="molecule type" value="Genomic_DNA"/>
</dbReference>
<comment type="caution">
    <text evidence="2">The sequence shown here is derived from an EMBL/GenBank/DDBJ whole genome shotgun (WGS) entry which is preliminary data.</text>
</comment>
<feature type="region of interest" description="Disordered" evidence="1">
    <location>
        <begin position="1"/>
        <end position="47"/>
    </location>
</feature>
<dbReference type="Proteomes" id="UP001066276">
    <property type="component" value="Chromosome 9"/>
</dbReference>
<gene>
    <name evidence="2" type="ORF">NDU88_007113</name>
</gene>
<proteinExistence type="predicted"/>
<protein>
    <submittedName>
        <fullName evidence="2">Uncharacterized protein</fullName>
    </submittedName>
</protein>
<accession>A0AAV7N2V0</accession>
<evidence type="ECO:0000256" key="1">
    <source>
        <dbReference type="SAM" id="MobiDB-lite"/>
    </source>
</evidence>
<feature type="compositionally biased region" description="Basic and acidic residues" evidence="1">
    <location>
        <begin position="23"/>
        <end position="37"/>
    </location>
</feature>
<evidence type="ECO:0000313" key="3">
    <source>
        <dbReference type="Proteomes" id="UP001066276"/>
    </source>
</evidence>
<keyword evidence="3" id="KW-1185">Reference proteome</keyword>
<evidence type="ECO:0000313" key="2">
    <source>
        <dbReference type="EMBL" id="KAJ1109754.1"/>
    </source>
</evidence>
<dbReference type="AlphaFoldDB" id="A0AAV7N2V0"/>
<name>A0AAV7N2V0_PLEWA</name>
<sequence length="66" mass="6414">MRPSGRGSPMRPGGAIGGAGSDLGDRVRERSSAEARGPRIGRPLAGSASEARVAFAGPGAGGGARI</sequence>